<gene>
    <name evidence="2" type="ORF">FYJ91_01415</name>
</gene>
<reference evidence="2 3" key="1">
    <citation type="submission" date="2019-08" db="EMBL/GenBank/DDBJ databases">
        <authorList>
            <person name="Wang G."/>
            <person name="Xu Z."/>
        </authorList>
    </citation>
    <scope>NUCLEOTIDE SEQUENCE [LARGE SCALE GENOMIC DNA]</scope>
    <source>
        <strain evidence="2 3">ZX</strain>
    </source>
</reference>
<name>A0A5D9CFC3_9SPHN</name>
<sequence>MFVRFALFAALAVPAFAAAPRPVAPAPVVLTPGANWSGLSPEGRTIAAQVYAEPDPRAGQLKSEIDALRLERLQLIAAVPIDVDALEMLLKKDEALQAERRKRSNDKLIELLRALPEADRATLLKTLAAPARPAR</sequence>
<feature type="signal peptide" evidence="1">
    <location>
        <begin position="1"/>
        <end position="17"/>
    </location>
</feature>
<proteinExistence type="predicted"/>
<evidence type="ECO:0008006" key="4">
    <source>
        <dbReference type="Google" id="ProtNLM"/>
    </source>
</evidence>
<keyword evidence="3" id="KW-1185">Reference proteome</keyword>
<dbReference type="RefSeq" id="WP_149520496.1">
    <property type="nucleotide sequence ID" value="NZ_VTOU01000001.1"/>
</dbReference>
<dbReference type="Proteomes" id="UP000322077">
    <property type="component" value="Unassembled WGS sequence"/>
</dbReference>
<organism evidence="2 3">
    <name type="scientific">Sphingomonas montanisoli</name>
    <dbReference type="NCBI Taxonomy" id="2606412"/>
    <lineage>
        <taxon>Bacteria</taxon>
        <taxon>Pseudomonadati</taxon>
        <taxon>Pseudomonadota</taxon>
        <taxon>Alphaproteobacteria</taxon>
        <taxon>Sphingomonadales</taxon>
        <taxon>Sphingomonadaceae</taxon>
        <taxon>Sphingomonas</taxon>
    </lineage>
</organism>
<dbReference type="EMBL" id="VTOU01000001">
    <property type="protein sequence ID" value="TZG28831.1"/>
    <property type="molecule type" value="Genomic_DNA"/>
</dbReference>
<dbReference type="AlphaFoldDB" id="A0A5D9CFC3"/>
<evidence type="ECO:0000256" key="1">
    <source>
        <dbReference type="SAM" id="SignalP"/>
    </source>
</evidence>
<evidence type="ECO:0000313" key="3">
    <source>
        <dbReference type="Proteomes" id="UP000322077"/>
    </source>
</evidence>
<feature type="chain" id="PRO_5022817302" description="Periplasmic heavy metal sensor" evidence="1">
    <location>
        <begin position="18"/>
        <end position="135"/>
    </location>
</feature>
<protein>
    <recommendedName>
        <fullName evidence="4">Periplasmic heavy metal sensor</fullName>
    </recommendedName>
</protein>
<evidence type="ECO:0000313" key="2">
    <source>
        <dbReference type="EMBL" id="TZG28831.1"/>
    </source>
</evidence>
<accession>A0A5D9CFC3</accession>
<comment type="caution">
    <text evidence="2">The sequence shown here is derived from an EMBL/GenBank/DDBJ whole genome shotgun (WGS) entry which is preliminary data.</text>
</comment>
<keyword evidence="1" id="KW-0732">Signal</keyword>